<dbReference type="AlphaFoldDB" id="A0A9N9F363"/>
<name>A0A9N9F363_9GLOM</name>
<protein>
    <submittedName>
        <fullName evidence="1">7667_t:CDS:1</fullName>
    </submittedName>
</protein>
<evidence type="ECO:0000313" key="2">
    <source>
        <dbReference type="Proteomes" id="UP000789508"/>
    </source>
</evidence>
<accession>A0A9N9F363</accession>
<feature type="non-terminal residue" evidence="1">
    <location>
        <position position="64"/>
    </location>
</feature>
<dbReference type="OrthoDB" id="445007at2759"/>
<sequence length="64" mass="7443">MFDPVYNLSNEQKEKFDQDGYLVIPNFFSLETAEQLKLRASQLVDEFSLDDHPITIFSANEKES</sequence>
<keyword evidence="2" id="KW-1185">Reference proteome</keyword>
<dbReference type="Gene3D" id="2.60.120.620">
    <property type="entry name" value="q2cbj1_9rhob like domain"/>
    <property type="match status" value="1"/>
</dbReference>
<comment type="caution">
    <text evidence="1">The sequence shown here is derived from an EMBL/GenBank/DDBJ whole genome shotgun (WGS) entry which is preliminary data.</text>
</comment>
<dbReference type="EMBL" id="CAJVPS010000757">
    <property type="protein sequence ID" value="CAG8507300.1"/>
    <property type="molecule type" value="Genomic_DNA"/>
</dbReference>
<dbReference type="SUPFAM" id="SSF51197">
    <property type="entry name" value="Clavaminate synthase-like"/>
    <property type="match status" value="1"/>
</dbReference>
<dbReference type="Proteomes" id="UP000789508">
    <property type="component" value="Unassembled WGS sequence"/>
</dbReference>
<proteinExistence type="predicted"/>
<organism evidence="1 2">
    <name type="scientific">Ambispora leptoticha</name>
    <dbReference type="NCBI Taxonomy" id="144679"/>
    <lineage>
        <taxon>Eukaryota</taxon>
        <taxon>Fungi</taxon>
        <taxon>Fungi incertae sedis</taxon>
        <taxon>Mucoromycota</taxon>
        <taxon>Glomeromycotina</taxon>
        <taxon>Glomeromycetes</taxon>
        <taxon>Archaeosporales</taxon>
        <taxon>Ambisporaceae</taxon>
        <taxon>Ambispora</taxon>
    </lineage>
</organism>
<gene>
    <name evidence="1" type="ORF">ALEPTO_LOCUS3791</name>
</gene>
<evidence type="ECO:0000313" key="1">
    <source>
        <dbReference type="EMBL" id="CAG8507300.1"/>
    </source>
</evidence>
<reference evidence="1" key="1">
    <citation type="submission" date="2021-06" db="EMBL/GenBank/DDBJ databases">
        <authorList>
            <person name="Kallberg Y."/>
            <person name="Tangrot J."/>
            <person name="Rosling A."/>
        </authorList>
    </citation>
    <scope>NUCLEOTIDE SEQUENCE</scope>
    <source>
        <strain evidence="1">FL130A</strain>
    </source>
</reference>